<proteinExistence type="predicted"/>
<feature type="domain" description="ENPP1-3/EXOG-like endonuclease/phosphodiesterase" evidence="2">
    <location>
        <begin position="192"/>
        <end position="412"/>
    </location>
</feature>
<keyword evidence="5" id="KW-1185">Reference proteome</keyword>
<dbReference type="InterPro" id="IPR044925">
    <property type="entry name" value="His-Me_finger_sf"/>
</dbReference>
<organism evidence="4 5">
    <name type="scientific">Hemibagrus wyckioides</name>
    <dbReference type="NCBI Taxonomy" id="337641"/>
    <lineage>
        <taxon>Eukaryota</taxon>
        <taxon>Metazoa</taxon>
        <taxon>Chordata</taxon>
        <taxon>Craniata</taxon>
        <taxon>Vertebrata</taxon>
        <taxon>Euteleostomi</taxon>
        <taxon>Actinopterygii</taxon>
        <taxon>Neopterygii</taxon>
        <taxon>Teleostei</taxon>
        <taxon>Ostariophysi</taxon>
        <taxon>Siluriformes</taxon>
        <taxon>Bagridae</taxon>
        <taxon>Hemibagrus</taxon>
    </lineage>
</organism>
<dbReference type="Proteomes" id="UP000824219">
    <property type="component" value="Linkage Group LG11"/>
</dbReference>
<dbReference type="SUPFAM" id="SSF54060">
    <property type="entry name" value="His-Me finger endonucleases"/>
    <property type="match status" value="2"/>
</dbReference>
<dbReference type="SMART" id="SM00477">
    <property type="entry name" value="NUC"/>
    <property type="match status" value="1"/>
</dbReference>
<dbReference type="Pfam" id="PF01223">
    <property type="entry name" value="Endonuclease_NS"/>
    <property type="match status" value="1"/>
</dbReference>
<feature type="chain" id="PRO_5039072050" evidence="1">
    <location>
        <begin position="20"/>
        <end position="440"/>
    </location>
</feature>
<evidence type="ECO:0000313" key="4">
    <source>
        <dbReference type="EMBL" id="KAG7327027.1"/>
    </source>
</evidence>
<evidence type="ECO:0000313" key="5">
    <source>
        <dbReference type="Proteomes" id="UP000824219"/>
    </source>
</evidence>
<reference evidence="4 5" key="1">
    <citation type="submission" date="2021-06" db="EMBL/GenBank/DDBJ databases">
        <title>Chromosome-level genome assembly of the red-tail catfish (Hemibagrus wyckioides).</title>
        <authorList>
            <person name="Shao F."/>
        </authorList>
    </citation>
    <scope>NUCLEOTIDE SEQUENCE [LARGE SCALE GENOMIC DNA]</scope>
    <source>
        <strain evidence="4">EC202008001</strain>
        <tissue evidence="4">Blood</tissue>
    </source>
</reference>
<name>A0A9D3NRL0_9TELE</name>
<comment type="caution">
    <text evidence="4">The sequence shown here is derived from an EMBL/GenBank/DDBJ whole genome shotgun (WGS) entry which is preliminary data.</text>
</comment>
<dbReference type="InterPro" id="IPR044929">
    <property type="entry name" value="DNA/RNA_non-sp_Endonuclease_sf"/>
</dbReference>
<dbReference type="AlphaFoldDB" id="A0A9D3NRL0"/>
<protein>
    <submittedName>
        <fullName evidence="4">Uncharacterized protein</fullName>
    </submittedName>
</protein>
<dbReference type="PANTHER" id="PTHR21472:SF26">
    <property type="entry name" value="ENDONUCLEASE DOMAIN CONTAINING 1"/>
    <property type="match status" value="1"/>
</dbReference>
<dbReference type="GO" id="GO:0003676">
    <property type="term" value="F:nucleic acid binding"/>
    <property type="evidence" value="ECO:0007669"/>
    <property type="project" value="InterPro"/>
</dbReference>
<evidence type="ECO:0000259" key="2">
    <source>
        <dbReference type="SMART" id="SM00477"/>
    </source>
</evidence>
<dbReference type="GO" id="GO:0016787">
    <property type="term" value="F:hydrolase activity"/>
    <property type="evidence" value="ECO:0007669"/>
    <property type="project" value="InterPro"/>
</dbReference>
<dbReference type="InterPro" id="IPR020821">
    <property type="entry name" value="ENPP1-3/EXOG-like_nuc-like"/>
</dbReference>
<gene>
    <name evidence="4" type="ORF">KOW79_010428</name>
</gene>
<dbReference type="InterPro" id="IPR001604">
    <property type="entry name" value="Endo_G_ENPP1-like_dom"/>
</dbReference>
<dbReference type="Gene3D" id="3.40.570.10">
    <property type="entry name" value="Extracellular Endonuclease, subunit A"/>
    <property type="match status" value="2"/>
</dbReference>
<sequence length="440" mass="51068">MKFLALVLLLSTFSSLTLMEVVKDFARSSCSKFFIRSPNSKPVITPTVFKGYQYKKICQRWNKKYTFATLYDIKQRIPVYSAYTFSGDGPKLDQSKSEWKNEPQLENMSNGPDMREISDAEMDEFFHQAVNRDYRDSVKSTNISYTREVVNSFKQSCPNFFIRNPKKSSDIIIPTIFNGRQYKTICQRWKNEYRFATVYDTERRIPVYSAYTLLQAGETERCDEWKIEPQLENIEEYKDLKEMIDSPREAGKIFNQAVNSDYIGTGFTRGHVFPRQFAADQDQSDSTFTLTNIAPQTEDSNGQWARQVEEPMLKEIKQSCKLDQNHLAYIVTGVVPGENWVTIQRDGKEYQEGINIPSHAWSAYCCTSKDDIKKLIVKTYLAELGIFTLRRPDINKLNKRLTELYNKGIPFNVFPGLDVEDSHVDLIEPHGVHIRNESYI</sequence>
<keyword evidence="1" id="KW-0732">Signal</keyword>
<dbReference type="SMART" id="SM00892">
    <property type="entry name" value="Endonuclease_NS"/>
    <property type="match status" value="1"/>
</dbReference>
<dbReference type="GO" id="GO:0046872">
    <property type="term" value="F:metal ion binding"/>
    <property type="evidence" value="ECO:0007669"/>
    <property type="project" value="InterPro"/>
</dbReference>
<feature type="signal peptide" evidence="1">
    <location>
        <begin position="1"/>
        <end position="19"/>
    </location>
</feature>
<dbReference type="InterPro" id="IPR039015">
    <property type="entry name" value="ENDOD1"/>
</dbReference>
<dbReference type="EMBL" id="JAHKSW010000011">
    <property type="protein sequence ID" value="KAG7327027.1"/>
    <property type="molecule type" value="Genomic_DNA"/>
</dbReference>
<evidence type="ECO:0000256" key="1">
    <source>
        <dbReference type="SAM" id="SignalP"/>
    </source>
</evidence>
<evidence type="ECO:0000259" key="3">
    <source>
        <dbReference type="SMART" id="SM00892"/>
    </source>
</evidence>
<dbReference type="OrthoDB" id="69221at2759"/>
<dbReference type="PANTHER" id="PTHR21472">
    <property type="entry name" value="ENDONUCLEASE DOMAIN-CONTAINING 1 PROTEIN ENDOD1"/>
    <property type="match status" value="1"/>
</dbReference>
<feature type="domain" description="DNA/RNA non-specific endonuclease/pyrophosphatase/phosphodiesterase" evidence="3">
    <location>
        <begin position="191"/>
        <end position="412"/>
    </location>
</feature>
<accession>A0A9D3NRL0</accession>